<evidence type="ECO:0000256" key="1">
    <source>
        <dbReference type="SAM" id="MobiDB-lite"/>
    </source>
</evidence>
<dbReference type="GeneID" id="30912023"/>
<feature type="compositionally biased region" description="Acidic residues" evidence="1">
    <location>
        <begin position="639"/>
        <end position="668"/>
    </location>
</feature>
<protein>
    <submittedName>
        <fullName evidence="2">Uncharacterized protein</fullName>
    </submittedName>
</protein>
<dbReference type="AlphaFoldDB" id="A0A1B1E7E2"/>
<feature type="compositionally biased region" description="Basic and acidic residues" evidence="1">
    <location>
        <begin position="808"/>
        <end position="817"/>
    </location>
</feature>
<dbReference type="Proteomes" id="UP000092716">
    <property type="component" value="Chromosome 14"/>
</dbReference>
<dbReference type="EMBL" id="CP016252">
    <property type="protein sequence ID" value="ANQ10952.1"/>
    <property type="molecule type" value="Genomic_DNA"/>
</dbReference>
<proteinExistence type="predicted"/>
<sequence length="817" mass="93296">MGRGLTKLAEISLFIGGFLVLWYVTGEKIFRRKKKIVKENILLILRHLCLDIYKVLNETSKTTKSVYDMIKNEPNTSIELNKLEEVLLNNGYKQRIEEVEKEVLNKFDVTVEDFYEELKNYEKDEDVQKVLNSIKKMYHESLLGIQPKLPSINENITQDVILNLTSLIYKKKRKIYKEKIDSMIKKNQDFNLNTTFSNSEFFNKLQKSTEHVEEQVIKENQDLVPNLFTFKYLVNYYSDDINFVQRKKYLESKHGEKMIKILKVKKIKKKKKISKDSLSNNSVKSAASQNELTDHTSSEKNYLVTPPIKQDDIDNNNVMYHAGSDISAGNKQDGTSPYVEVTPPDHHVEELYMGQNLDDQQDDQQVEQQDKFEPTAPLEEHMVDFVQSTHNIEEVQDHKVEEVEEEVEEEDNLDVEDDEEEEAKALLGVIAPSDGEMSQEDSPLSVQTDGGHANEEEEEEGDGWIQGDVGHDEGDHLHEYHTKIEDYPEEDNAEEGNVEEDNAEQDNAEEGNVEEGNAEEDNVDDEVGLPDEGSHTEEPAQIMQIDQEVNPYLNVQPEGEDDWASAMSQGVDPSVQLEEKEGSHVQEMQQESLLDKTEEDNLEAEKSATEEGGVINEELPQEENELTNGEADGGKAEDEPLPQEEDEAVAVEMVEPVEEELPTEELPSEEVPQVEPPTEEPATEEIPTEEPTKEEIPTEDSPKEELGEEPAKEEIPTEEPVKEEVPTEEQPQVESPSEEPTKDNLPTEEQPQVEPPTEEAAKEDPPKEDPSKEEPPKEEPPKEEPPKEERTEKRGFGLGKPWKRKKNKDKDKEAKEK</sequence>
<evidence type="ECO:0000313" key="2">
    <source>
        <dbReference type="EMBL" id="ANQ10952.1"/>
    </source>
</evidence>
<name>A0A1B1E7E2_9APIC</name>
<feature type="compositionally biased region" description="Acidic residues" evidence="1">
    <location>
        <begin position="487"/>
        <end position="529"/>
    </location>
</feature>
<organism evidence="2 3">
    <name type="scientific">Plasmodium coatneyi</name>
    <dbReference type="NCBI Taxonomy" id="208452"/>
    <lineage>
        <taxon>Eukaryota</taxon>
        <taxon>Sar</taxon>
        <taxon>Alveolata</taxon>
        <taxon>Apicomplexa</taxon>
        <taxon>Aconoidasida</taxon>
        <taxon>Haemosporida</taxon>
        <taxon>Plasmodiidae</taxon>
        <taxon>Plasmodium</taxon>
    </lineage>
</organism>
<feature type="region of interest" description="Disordered" evidence="1">
    <location>
        <begin position="273"/>
        <end position="310"/>
    </location>
</feature>
<evidence type="ECO:0000313" key="3">
    <source>
        <dbReference type="Proteomes" id="UP000092716"/>
    </source>
</evidence>
<dbReference type="KEGG" id="pcot:PCOAH_00052890"/>
<feature type="compositionally biased region" description="Basic and acidic residues" evidence="1">
    <location>
        <begin position="690"/>
        <end position="725"/>
    </location>
</feature>
<feature type="compositionally biased region" description="Polar residues" evidence="1">
    <location>
        <begin position="276"/>
        <end position="291"/>
    </location>
</feature>
<accession>A0A1B1E7E2</accession>
<dbReference type="OrthoDB" id="443257at2759"/>
<gene>
    <name evidence="2" type="ORF">PCOAH_00052890</name>
</gene>
<feature type="compositionally biased region" description="Acidic residues" evidence="1">
    <location>
        <begin position="402"/>
        <end position="422"/>
    </location>
</feature>
<feature type="compositionally biased region" description="Basic and acidic residues" evidence="1">
    <location>
        <begin position="759"/>
        <end position="795"/>
    </location>
</feature>
<dbReference type="VEuPathDB" id="PlasmoDB:PCOAH_00052890"/>
<feature type="compositionally biased region" description="Acidic residues" evidence="1">
    <location>
        <begin position="677"/>
        <end position="688"/>
    </location>
</feature>
<dbReference type="RefSeq" id="XP_019917647.1">
    <property type="nucleotide sequence ID" value="XM_020062069.1"/>
</dbReference>
<feature type="region of interest" description="Disordered" evidence="1">
    <location>
        <begin position="396"/>
        <end position="817"/>
    </location>
</feature>
<keyword evidence="3" id="KW-1185">Reference proteome</keyword>
<reference evidence="3" key="1">
    <citation type="submission" date="2016-06" db="EMBL/GenBank/DDBJ databases">
        <title>First high quality genome sequence of Plasmodium coatneyi using continuous long reads from single molecule, real-time sequencing.</title>
        <authorList>
            <person name="Chien J.-T."/>
            <person name="Pakala S.B."/>
            <person name="Geraldo J.A."/>
            <person name="Lapp S.A."/>
            <person name="Barnwell J.W."/>
            <person name="Kissinger J.C."/>
            <person name="Galinski M.R."/>
            <person name="Humphrey J.C."/>
        </authorList>
    </citation>
    <scope>NUCLEOTIDE SEQUENCE [LARGE SCALE GENOMIC DNA]</scope>
    <source>
        <strain evidence="3">Hackeri</strain>
    </source>
</reference>
<feature type="compositionally biased region" description="Basic and acidic residues" evidence="1">
    <location>
        <begin position="469"/>
        <end position="486"/>
    </location>
</feature>